<dbReference type="GO" id="GO:0016829">
    <property type="term" value="F:lyase activity"/>
    <property type="evidence" value="ECO:0007669"/>
    <property type="project" value="UniProtKB-KW"/>
</dbReference>
<gene>
    <name evidence="1" type="ORF">K8N75_02515</name>
</gene>
<organism evidence="1 2">
    <name type="scientific">Methanobacterium spitsbergense</name>
    <dbReference type="NCBI Taxonomy" id="2874285"/>
    <lineage>
        <taxon>Archaea</taxon>
        <taxon>Methanobacteriati</taxon>
        <taxon>Methanobacteriota</taxon>
        <taxon>Methanomada group</taxon>
        <taxon>Methanobacteria</taxon>
        <taxon>Methanobacteriales</taxon>
        <taxon>Methanobacteriaceae</taxon>
        <taxon>Methanobacterium</taxon>
    </lineage>
</organism>
<dbReference type="Proteomes" id="UP000825933">
    <property type="component" value="Unassembled WGS sequence"/>
</dbReference>
<name>A0A8T5UVM0_9EURY</name>
<protein>
    <submittedName>
        <fullName evidence="1">Isocitrate lyase/phosphoenolpyruvate mutase family protein</fullName>
    </submittedName>
</protein>
<comment type="caution">
    <text evidence="1">The sequence shown here is derived from an EMBL/GenBank/DDBJ whole genome shotgun (WGS) entry which is preliminary data.</text>
</comment>
<dbReference type="RefSeq" id="WP_223790569.1">
    <property type="nucleotide sequence ID" value="NZ_JAIOUQ010000003.1"/>
</dbReference>
<keyword evidence="2" id="KW-1185">Reference proteome</keyword>
<evidence type="ECO:0000313" key="2">
    <source>
        <dbReference type="Proteomes" id="UP000825933"/>
    </source>
</evidence>
<dbReference type="Pfam" id="PF13714">
    <property type="entry name" value="PEP_mutase"/>
    <property type="match status" value="1"/>
</dbReference>
<reference evidence="2" key="1">
    <citation type="journal article" date="2022" name="Microbiol. Resour. Announc.">
        <title>Draft Genome Sequence of a Methanogenic Archaeon from West Spitsbergen Permafrost.</title>
        <authorList>
            <person name="Trubitsyn V."/>
            <person name="Rivkina E."/>
            <person name="Shcherbakova V."/>
        </authorList>
    </citation>
    <scope>NUCLEOTIDE SEQUENCE [LARGE SCALE GENOMIC DNA]</scope>
    <source>
        <strain evidence="2">VT</strain>
    </source>
</reference>
<dbReference type="InterPro" id="IPR039556">
    <property type="entry name" value="ICL/PEPM"/>
</dbReference>
<keyword evidence="1" id="KW-0456">Lyase</keyword>
<sequence length="279" mass="30786">MNESKELKKLLLSKETLVMPDAYDPISAKLIERTGFKAVQCSGYSFSIAAARKKEMDISRLENVQITRSIVNAVDLPVMADAEDGYGDASIITETVNMFRDAGVAGLNIEDQLIDNDAGVNIIEEDMMLEKIYAAREAVKTSNNPDFIINGRTDALKSTEDRHDALNMAIERANLYIKAGADIVFAAYVETLDEAETLENEVKGPISIAAGMPYNINNFSIEDLKNLGIARVSLPTLLIFSCLKSVELTLKLLKNDDIMGIGDQLLYRADDLNDLLKRN</sequence>
<dbReference type="PANTHER" id="PTHR42905:SF16">
    <property type="entry name" value="CARBOXYPHOSPHONOENOLPYRUVATE PHOSPHONOMUTASE-LIKE PROTEIN (AFU_ORTHOLOGUE AFUA_5G07230)"/>
    <property type="match status" value="1"/>
</dbReference>
<dbReference type="PANTHER" id="PTHR42905">
    <property type="entry name" value="PHOSPHOENOLPYRUVATE CARBOXYLASE"/>
    <property type="match status" value="1"/>
</dbReference>
<dbReference type="CDD" id="cd00377">
    <property type="entry name" value="ICL_PEPM"/>
    <property type="match status" value="1"/>
</dbReference>
<dbReference type="InterPro" id="IPR040442">
    <property type="entry name" value="Pyrv_kinase-like_dom_sf"/>
</dbReference>
<dbReference type="InterPro" id="IPR015813">
    <property type="entry name" value="Pyrv/PenolPyrv_kinase-like_dom"/>
</dbReference>
<dbReference type="SUPFAM" id="SSF51621">
    <property type="entry name" value="Phosphoenolpyruvate/pyruvate domain"/>
    <property type="match status" value="1"/>
</dbReference>
<dbReference type="Gene3D" id="3.20.20.60">
    <property type="entry name" value="Phosphoenolpyruvate-binding domains"/>
    <property type="match status" value="1"/>
</dbReference>
<dbReference type="AlphaFoldDB" id="A0A8T5UVM0"/>
<evidence type="ECO:0000313" key="1">
    <source>
        <dbReference type="EMBL" id="MBZ2164923.1"/>
    </source>
</evidence>
<proteinExistence type="predicted"/>
<dbReference type="EMBL" id="JAIOUQ010000003">
    <property type="protein sequence ID" value="MBZ2164923.1"/>
    <property type="molecule type" value="Genomic_DNA"/>
</dbReference>
<accession>A0A8T5UVM0</accession>